<sequence length="512" mass="56579">MAVRCGCWALLAGLALTSLAAPVAEDAAECTAESSAESCAIDGGLAVDSAERDGSLNMLQRRGLKLQEQQDVAQRPAGAPEGIDWDSSHHGNGPIWKHWQRVAKNCNTTVVTRKCRRALAGTATRVFMLLKHMENHNYTHTEIRHFRRRFSDLLKQNSTVIQDVTAAIAEYPKWKEAVFHIYELMRPAVTRQLVDEVNRQKLGWTAHYRESMAQDSLMSVIGLTGLELTDSEAVALFEETKRAEPEDLLQMSKSPEAMGSFDARDRWPECGSVLRHVRYQDCQNCWSHATALVTESRVCIASRGKLNGRDAWLSQSFIAMCRPDRKDYCAGASGSLGFLTVNTFGVPTGAPNSRGNAPTGIRTCVPQAKPNLEGLRCPATCTEYEYPRSLESDLFYPRFSPRSLSPRGSATLYMAKQSILEEGPILFGMTVFSDFWSYHSGIYVPSKSHSNRNMGGHAVTGMGFGENYFLCVNSWGPHWGMAGSFQVAPQALNLVVVLPGFVRDSSFPTPVP</sequence>
<dbReference type="InterPro" id="IPR013128">
    <property type="entry name" value="Peptidase_C1A"/>
</dbReference>
<protein>
    <recommendedName>
        <fullName evidence="5">Peptidase C1A papain C-terminal domain-containing protein</fullName>
    </recommendedName>
</protein>
<gene>
    <name evidence="6" type="ORF">ACAT0790_LOCUS43834</name>
</gene>
<evidence type="ECO:0000313" key="6">
    <source>
        <dbReference type="EMBL" id="CAD9167066.1"/>
    </source>
</evidence>
<dbReference type="GO" id="GO:0006508">
    <property type="term" value="P:proteolysis"/>
    <property type="evidence" value="ECO:0007669"/>
    <property type="project" value="InterPro"/>
</dbReference>
<evidence type="ECO:0000256" key="2">
    <source>
        <dbReference type="ARBA" id="ARBA00023145"/>
    </source>
</evidence>
<proteinExistence type="inferred from homology"/>
<evidence type="ECO:0000256" key="3">
    <source>
        <dbReference type="SAM" id="MobiDB-lite"/>
    </source>
</evidence>
<organism evidence="6">
    <name type="scientific">Alexandrium catenella</name>
    <name type="common">Red tide dinoflagellate</name>
    <name type="synonym">Gonyaulax catenella</name>
    <dbReference type="NCBI Taxonomy" id="2925"/>
    <lineage>
        <taxon>Eukaryota</taxon>
        <taxon>Sar</taxon>
        <taxon>Alveolata</taxon>
        <taxon>Dinophyceae</taxon>
        <taxon>Gonyaulacales</taxon>
        <taxon>Pyrocystaceae</taxon>
        <taxon>Alexandrium</taxon>
    </lineage>
</organism>
<feature type="region of interest" description="Disordered" evidence="3">
    <location>
        <begin position="67"/>
        <end position="88"/>
    </location>
</feature>
<keyword evidence="4" id="KW-0732">Signal</keyword>
<dbReference type="SMART" id="SM00645">
    <property type="entry name" value="Pept_C1"/>
    <property type="match status" value="1"/>
</dbReference>
<dbReference type="SUPFAM" id="SSF54001">
    <property type="entry name" value="Cysteine proteinases"/>
    <property type="match status" value="1"/>
</dbReference>
<dbReference type="AlphaFoldDB" id="A0A7S1RI40"/>
<dbReference type="InterPro" id="IPR000668">
    <property type="entry name" value="Peptidase_C1A_C"/>
</dbReference>
<accession>A0A7S1RI40</accession>
<feature type="signal peptide" evidence="4">
    <location>
        <begin position="1"/>
        <end position="20"/>
    </location>
</feature>
<name>A0A7S1RI40_ALECA</name>
<feature type="domain" description="Peptidase C1A papain C-terminal" evidence="5">
    <location>
        <begin position="257"/>
        <end position="498"/>
    </location>
</feature>
<feature type="chain" id="PRO_5030649951" description="Peptidase C1A papain C-terminal domain-containing protein" evidence="4">
    <location>
        <begin position="21"/>
        <end position="512"/>
    </location>
</feature>
<evidence type="ECO:0000259" key="5">
    <source>
        <dbReference type="SMART" id="SM00645"/>
    </source>
</evidence>
<dbReference type="InterPro" id="IPR038765">
    <property type="entry name" value="Papain-like_cys_pep_sf"/>
</dbReference>
<dbReference type="EMBL" id="HBGE01073197">
    <property type="protein sequence ID" value="CAD9167066.1"/>
    <property type="molecule type" value="Transcribed_RNA"/>
</dbReference>
<dbReference type="PANTHER" id="PTHR12411">
    <property type="entry name" value="CYSTEINE PROTEASE FAMILY C1-RELATED"/>
    <property type="match status" value="1"/>
</dbReference>
<reference evidence="6" key="1">
    <citation type="submission" date="2021-01" db="EMBL/GenBank/DDBJ databases">
        <authorList>
            <person name="Corre E."/>
            <person name="Pelletier E."/>
            <person name="Niang G."/>
            <person name="Scheremetjew M."/>
            <person name="Finn R."/>
            <person name="Kale V."/>
            <person name="Holt S."/>
            <person name="Cochrane G."/>
            <person name="Meng A."/>
            <person name="Brown T."/>
            <person name="Cohen L."/>
        </authorList>
    </citation>
    <scope>NUCLEOTIDE SEQUENCE</scope>
    <source>
        <strain evidence="6">OF101</strain>
    </source>
</reference>
<keyword evidence="2" id="KW-0865">Zymogen</keyword>
<dbReference type="Pfam" id="PF00112">
    <property type="entry name" value="Peptidase_C1"/>
    <property type="match status" value="1"/>
</dbReference>
<comment type="similarity">
    <text evidence="1">Belongs to the peptidase C1 family.</text>
</comment>
<dbReference type="Gene3D" id="3.90.70.10">
    <property type="entry name" value="Cysteine proteinases"/>
    <property type="match status" value="1"/>
</dbReference>
<evidence type="ECO:0000256" key="4">
    <source>
        <dbReference type="SAM" id="SignalP"/>
    </source>
</evidence>
<evidence type="ECO:0000256" key="1">
    <source>
        <dbReference type="ARBA" id="ARBA00008455"/>
    </source>
</evidence>
<dbReference type="GO" id="GO:0008234">
    <property type="term" value="F:cysteine-type peptidase activity"/>
    <property type="evidence" value="ECO:0007669"/>
    <property type="project" value="InterPro"/>
</dbReference>